<keyword evidence="3" id="KW-0378">Hydrolase</keyword>
<dbReference type="SUPFAM" id="SSF51556">
    <property type="entry name" value="Metallo-dependent hydrolases"/>
    <property type="match status" value="1"/>
</dbReference>
<evidence type="ECO:0000259" key="2">
    <source>
        <dbReference type="Pfam" id="PF07969"/>
    </source>
</evidence>
<sequence length="434" mass="44134">MKAFLKLAAATLALALPTAVSAQDVTITNAKLAIGDGSDPIDDGMVIVRNGTIVFAGTAANAPAGRQSGTMVDARGQWVSPGIFMPLTNLGLWDVGAVSESNDIRAGDSLFGAALDASTAVNYASQHIAVSRAGGVTRATISTGPSGSIFAGQGAAIDLGADPDAIVAAKSFQLVLLGETGARLAGGSRVAAYAEFANALHEAKAYAAGNWNAEASLLTRADAAALVSVIGGSQKLYVHVERAADIRAVLALRSTYPKLDMVLVGVSEGWIVADAIAASGVPVIADPLDNLPANFEELGATQSNVGRMVDAGVTVALGGLSGGITGPRTAPQFAGNLVALSKVPGASGLTWGEALASITSIPAEISGFGGKYGVLKAGAAADVVIWDGDPLEVSSAPTKVFIDGIEQPLTNHQTRLRDRYKDLDESDLPKAYDW</sequence>
<proteinExistence type="predicted"/>
<protein>
    <submittedName>
        <fullName evidence="3">Amidohydrolase family protein</fullName>
    </submittedName>
</protein>
<reference evidence="3 4" key="1">
    <citation type="submission" date="2020-04" db="EMBL/GenBank/DDBJ databases">
        <authorList>
            <person name="Liu A."/>
        </authorList>
    </citation>
    <scope>NUCLEOTIDE SEQUENCE [LARGE SCALE GENOMIC DNA]</scope>
    <source>
        <strain evidence="3 4">RZ02</strain>
    </source>
</reference>
<dbReference type="PANTHER" id="PTHR43135">
    <property type="entry name" value="ALPHA-D-RIBOSE 1-METHYLPHOSPHONATE 5-TRIPHOSPHATE DIPHOSPHATASE"/>
    <property type="match status" value="1"/>
</dbReference>
<feature type="domain" description="Amidohydrolase 3" evidence="2">
    <location>
        <begin position="303"/>
        <end position="396"/>
    </location>
</feature>
<dbReference type="GO" id="GO:0016810">
    <property type="term" value="F:hydrolase activity, acting on carbon-nitrogen (but not peptide) bonds"/>
    <property type="evidence" value="ECO:0007669"/>
    <property type="project" value="InterPro"/>
</dbReference>
<keyword evidence="1" id="KW-0732">Signal</keyword>
<name>A0A848QP93_9SPHN</name>
<evidence type="ECO:0000313" key="4">
    <source>
        <dbReference type="Proteomes" id="UP000561181"/>
    </source>
</evidence>
<dbReference type="Gene3D" id="3.20.20.140">
    <property type="entry name" value="Metal-dependent hydrolases"/>
    <property type="match status" value="1"/>
</dbReference>
<gene>
    <name evidence="3" type="ORF">HKD42_10650</name>
</gene>
<dbReference type="PANTHER" id="PTHR43135:SF3">
    <property type="entry name" value="ALPHA-D-RIBOSE 1-METHYLPHOSPHONATE 5-TRIPHOSPHATE DIPHOSPHATASE"/>
    <property type="match status" value="1"/>
</dbReference>
<feature type="signal peptide" evidence="1">
    <location>
        <begin position="1"/>
        <end position="22"/>
    </location>
</feature>
<dbReference type="InterPro" id="IPR013108">
    <property type="entry name" value="Amidohydro_3"/>
</dbReference>
<evidence type="ECO:0000313" key="3">
    <source>
        <dbReference type="EMBL" id="NMW32520.1"/>
    </source>
</evidence>
<dbReference type="SUPFAM" id="SSF51338">
    <property type="entry name" value="Composite domain of metallo-dependent hydrolases"/>
    <property type="match status" value="1"/>
</dbReference>
<keyword evidence="4" id="KW-1185">Reference proteome</keyword>
<evidence type="ECO:0000256" key="1">
    <source>
        <dbReference type="SAM" id="SignalP"/>
    </source>
</evidence>
<comment type="caution">
    <text evidence="3">The sequence shown here is derived from an EMBL/GenBank/DDBJ whole genome shotgun (WGS) entry which is preliminary data.</text>
</comment>
<dbReference type="InterPro" id="IPR011059">
    <property type="entry name" value="Metal-dep_hydrolase_composite"/>
</dbReference>
<dbReference type="RefSeq" id="WP_170013181.1">
    <property type="nucleotide sequence ID" value="NZ_JABCRE010000003.1"/>
</dbReference>
<dbReference type="EMBL" id="JABCRE010000003">
    <property type="protein sequence ID" value="NMW32520.1"/>
    <property type="molecule type" value="Genomic_DNA"/>
</dbReference>
<dbReference type="Proteomes" id="UP000561181">
    <property type="component" value="Unassembled WGS sequence"/>
</dbReference>
<feature type="chain" id="PRO_5032904881" evidence="1">
    <location>
        <begin position="23"/>
        <end position="434"/>
    </location>
</feature>
<accession>A0A848QP93</accession>
<dbReference type="Pfam" id="PF07969">
    <property type="entry name" value="Amidohydro_3"/>
    <property type="match status" value="1"/>
</dbReference>
<dbReference type="InterPro" id="IPR051781">
    <property type="entry name" value="Metallo-dep_Hydrolase"/>
</dbReference>
<dbReference type="AlphaFoldDB" id="A0A848QP93"/>
<organism evidence="3 4">
    <name type="scientific">Pontixanthobacter rizhaonensis</name>
    <dbReference type="NCBI Taxonomy" id="2730337"/>
    <lineage>
        <taxon>Bacteria</taxon>
        <taxon>Pseudomonadati</taxon>
        <taxon>Pseudomonadota</taxon>
        <taxon>Alphaproteobacteria</taxon>
        <taxon>Sphingomonadales</taxon>
        <taxon>Erythrobacteraceae</taxon>
        <taxon>Pontixanthobacter</taxon>
    </lineage>
</organism>
<dbReference type="Gene3D" id="2.30.40.10">
    <property type="entry name" value="Urease, subunit C, domain 1"/>
    <property type="match status" value="2"/>
</dbReference>
<dbReference type="InterPro" id="IPR032466">
    <property type="entry name" value="Metal_Hydrolase"/>
</dbReference>